<keyword evidence="2" id="KW-1185">Reference proteome</keyword>
<dbReference type="RefSeq" id="WP_017745262.1">
    <property type="nucleotide sequence ID" value="NZ_KQ976354.1"/>
</dbReference>
<dbReference type="Proteomes" id="UP000076925">
    <property type="component" value="Unassembled WGS sequence"/>
</dbReference>
<reference evidence="1 2" key="1">
    <citation type="journal article" date="2013" name="Genome Biol. Evol.">
        <title>Genomes of Stigonematalean cyanobacteria (subsection V) and the evolution of oxygenic photosynthesis from prokaryotes to plastids.</title>
        <authorList>
            <person name="Dagan T."/>
            <person name="Roettger M."/>
            <person name="Stucken K."/>
            <person name="Landan G."/>
            <person name="Koch R."/>
            <person name="Major P."/>
            <person name="Gould S.B."/>
            <person name="Goremykin V.V."/>
            <person name="Rippka R."/>
            <person name="Tandeau de Marsac N."/>
            <person name="Gugger M."/>
            <person name="Lockhart P.J."/>
            <person name="Allen J.F."/>
            <person name="Brune I."/>
            <person name="Maus I."/>
            <person name="Puhler A."/>
            <person name="Martin W.F."/>
        </authorList>
    </citation>
    <scope>NUCLEOTIDE SEQUENCE [LARGE SCALE GENOMIC DNA]</scope>
    <source>
        <strain evidence="1 2">PCC 7110</strain>
    </source>
</reference>
<accession>A0A139XEJ5</accession>
<name>A0A139XEJ5_9CYAN</name>
<dbReference type="EMBL" id="ANNX02000016">
    <property type="protein sequence ID" value="KYC43096.1"/>
    <property type="molecule type" value="Genomic_DNA"/>
</dbReference>
<protein>
    <submittedName>
        <fullName evidence="1">Uncharacterized protein</fullName>
    </submittedName>
</protein>
<evidence type="ECO:0000313" key="2">
    <source>
        <dbReference type="Proteomes" id="UP000076925"/>
    </source>
</evidence>
<organism evidence="1 2">
    <name type="scientific">Scytonema hofmannii PCC 7110</name>
    <dbReference type="NCBI Taxonomy" id="128403"/>
    <lineage>
        <taxon>Bacteria</taxon>
        <taxon>Bacillati</taxon>
        <taxon>Cyanobacteriota</taxon>
        <taxon>Cyanophyceae</taxon>
        <taxon>Nostocales</taxon>
        <taxon>Scytonemataceae</taxon>
        <taxon>Scytonema</taxon>
    </lineage>
</organism>
<sequence length="60" mass="6833">MSVNTQENNQEFTVEFSEEDLKDIAGGAKPKFEYRGKPGQAPEFRGFVGVRPIKTFPFHK</sequence>
<proteinExistence type="predicted"/>
<dbReference type="AlphaFoldDB" id="A0A139XEJ5"/>
<evidence type="ECO:0000313" key="1">
    <source>
        <dbReference type="EMBL" id="KYC43096.1"/>
    </source>
</evidence>
<comment type="caution">
    <text evidence="1">The sequence shown here is derived from an EMBL/GenBank/DDBJ whole genome shotgun (WGS) entry which is preliminary data.</text>
</comment>
<gene>
    <name evidence="1" type="ORF">WA1_13420</name>
</gene>